<feature type="repeat" description="WD" evidence="3">
    <location>
        <begin position="16"/>
        <end position="57"/>
    </location>
</feature>
<dbReference type="PANTHER" id="PTHR22847:SF637">
    <property type="entry name" value="WD REPEAT DOMAIN 5B"/>
    <property type="match status" value="1"/>
</dbReference>
<comment type="caution">
    <text evidence="5">The sequence shown here is derived from an EMBL/GenBank/DDBJ whole genome shotgun (WGS) entry which is preliminary data.</text>
</comment>
<evidence type="ECO:0000256" key="4">
    <source>
        <dbReference type="SAM" id="MobiDB-lite"/>
    </source>
</evidence>
<evidence type="ECO:0000256" key="2">
    <source>
        <dbReference type="ARBA" id="ARBA00022737"/>
    </source>
</evidence>
<dbReference type="Proteomes" id="UP000188532">
    <property type="component" value="Unassembled WGS sequence"/>
</dbReference>
<reference evidence="5 6" key="1">
    <citation type="submission" date="2017-02" db="EMBL/GenBank/DDBJ databases">
        <title>Complete genome sequences of Mycobacterium kansasii strains isolated from rhesus macaques.</title>
        <authorList>
            <person name="Panda A."/>
            <person name="Nagaraj S."/>
            <person name="Zhao X."/>
            <person name="Tettelin H."/>
            <person name="Detolla L.J."/>
        </authorList>
    </citation>
    <scope>NUCLEOTIDE SEQUENCE [LARGE SCALE GENOMIC DNA]</scope>
    <source>
        <strain evidence="5 6">11-3469</strain>
    </source>
</reference>
<evidence type="ECO:0000256" key="3">
    <source>
        <dbReference type="PROSITE-ProRule" id="PRU00221"/>
    </source>
</evidence>
<dbReference type="PROSITE" id="PS50082">
    <property type="entry name" value="WD_REPEATS_2"/>
    <property type="match status" value="5"/>
</dbReference>
<dbReference type="InterPro" id="IPR015943">
    <property type="entry name" value="WD40/YVTN_repeat-like_dom_sf"/>
</dbReference>
<accession>A0A1V3XEW8</accession>
<feature type="repeat" description="WD" evidence="3">
    <location>
        <begin position="190"/>
        <end position="221"/>
    </location>
</feature>
<dbReference type="Gene3D" id="2.130.10.10">
    <property type="entry name" value="YVTN repeat-like/Quinoprotein amine dehydrogenase"/>
    <property type="match status" value="3"/>
</dbReference>
<feature type="repeat" description="WD" evidence="3">
    <location>
        <begin position="102"/>
        <end position="143"/>
    </location>
</feature>
<dbReference type="SUPFAM" id="SSF50978">
    <property type="entry name" value="WD40 repeat-like"/>
    <property type="match status" value="1"/>
</dbReference>
<evidence type="ECO:0000313" key="6">
    <source>
        <dbReference type="Proteomes" id="UP000188532"/>
    </source>
</evidence>
<dbReference type="SMART" id="SM00320">
    <property type="entry name" value="WD40"/>
    <property type="match status" value="5"/>
</dbReference>
<name>A0A1V3XEW8_MYCKA</name>
<organism evidence="5 6">
    <name type="scientific">Mycobacterium kansasii</name>
    <dbReference type="NCBI Taxonomy" id="1768"/>
    <lineage>
        <taxon>Bacteria</taxon>
        <taxon>Bacillati</taxon>
        <taxon>Actinomycetota</taxon>
        <taxon>Actinomycetes</taxon>
        <taxon>Mycobacteriales</taxon>
        <taxon>Mycobacteriaceae</taxon>
        <taxon>Mycobacterium</taxon>
    </lineage>
</organism>
<dbReference type="InterPro" id="IPR020472">
    <property type="entry name" value="WD40_PAC1"/>
</dbReference>
<dbReference type="PROSITE" id="PS50294">
    <property type="entry name" value="WD_REPEATS_REGION"/>
    <property type="match status" value="5"/>
</dbReference>
<dbReference type="InterPro" id="IPR001680">
    <property type="entry name" value="WD40_rpt"/>
</dbReference>
<dbReference type="PROSITE" id="PS00678">
    <property type="entry name" value="WD_REPEATS_1"/>
    <property type="match status" value="3"/>
</dbReference>
<dbReference type="Pfam" id="PF00400">
    <property type="entry name" value="WD40"/>
    <property type="match status" value="5"/>
</dbReference>
<feature type="repeat" description="WD" evidence="3">
    <location>
        <begin position="59"/>
        <end position="100"/>
    </location>
</feature>
<dbReference type="CDD" id="cd00200">
    <property type="entry name" value="WD40"/>
    <property type="match status" value="1"/>
</dbReference>
<sequence length="374" mass="40115">MRLWDAGTGQPIGAPLTGHTLWVTSVAFSPDGRRIVSGSADDTLRLWDAGTGQPIGAPLTGHTASVSSVAFSPDGHRIVSGSYDKTLRLWDAATGQPIGAPLTGHTESVTSVAFSPDGHRIVSGSTDTTLRLWDAATGAPIGAPLTGHTDSVDSVAFSSDGRRIVSGGSIADGTVRLWDVSTGQQIGPPLSGHTGTVFSVAFSPDGRRIVSGGLDMTLRLWPGPAAWPDLLCDKLVANMSHKQWHDWVFPDIDYIRLCPNLPVPNTHPTRFTTRPTAIHGADRPQHLWQKTVRDFPREVVIRSGAPNSERSGQLTHRCSGSEPPLRLLPTGVEFRRLGGRRPRTRRDSGETARRSRSGFRFAAGVEPNYHEASG</sequence>
<proteinExistence type="predicted"/>
<protein>
    <submittedName>
        <fullName evidence="5">Nucleoporin Nup120/160 family protein</fullName>
    </submittedName>
</protein>
<evidence type="ECO:0000256" key="1">
    <source>
        <dbReference type="ARBA" id="ARBA00022574"/>
    </source>
</evidence>
<dbReference type="PANTHER" id="PTHR22847">
    <property type="entry name" value="WD40 REPEAT PROTEIN"/>
    <property type="match status" value="1"/>
</dbReference>
<evidence type="ECO:0000313" key="5">
    <source>
        <dbReference type="EMBL" id="OOK77749.1"/>
    </source>
</evidence>
<keyword evidence="2" id="KW-0677">Repeat</keyword>
<keyword evidence="1 3" id="KW-0853">WD repeat</keyword>
<dbReference type="AlphaFoldDB" id="A0A1V3XEW8"/>
<feature type="repeat" description="WD" evidence="3">
    <location>
        <begin position="145"/>
        <end position="188"/>
    </location>
</feature>
<dbReference type="EMBL" id="MVBN01000003">
    <property type="protein sequence ID" value="OOK77749.1"/>
    <property type="molecule type" value="Genomic_DNA"/>
</dbReference>
<dbReference type="PRINTS" id="PR00320">
    <property type="entry name" value="GPROTEINBRPT"/>
</dbReference>
<feature type="region of interest" description="Disordered" evidence="4">
    <location>
        <begin position="335"/>
        <end position="374"/>
    </location>
</feature>
<dbReference type="InterPro" id="IPR019775">
    <property type="entry name" value="WD40_repeat_CS"/>
</dbReference>
<gene>
    <name evidence="5" type="ORF">BZL29_3550</name>
</gene>
<dbReference type="InterPro" id="IPR036322">
    <property type="entry name" value="WD40_repeat_dom_sf"/>
</dbReference>